<dbReference type="PANTHER" id="PTHR24043:SF8">
    <property type="entry name" value="EGF-LIKE DOMAIN-CONTAINING PROTEIN"/>
    <property type="match status" value="1"/>
</dbReference>
<dbReference type="GO" id="GO:0005044">
    <property type="term" value="F:scavenger receptor activity"/>
    <property type="evidence" value="ECO:0007669"/>
    <property type="project" value="InterPro"/>
</dbReference>
<dbReference type="InterPro" id="IPR008979">
    <property type="entry name" value="Galactose-bd-like_sf"/>
</dbReference>
<dbReference type="Gene3D" id="2.170.300.10">
    <property type="entry name" value="Tie2 ligand-binding domain superfamily"/>
    <property type="match status" value="1"/>
</dbReference>
<sequence>MNTCTHTAGVGDSPPNWTVTFRENHAVNRIVLYNRFDSADVPCCPERLMHFGLQTFNANYSPVFSYRDAGDTALLTYTVTVPDAQRHVLINGIRVDSNIQVLTLCEVQAFGECAPGTWGLECKNKCNPSCGTSCDVENGLCQSCIGFSSPPTCDIECESNQWGINCHQNCSTQCYVQSCNSRTGVCDKGCNGYNDPPFCTVPCPRTTWGLNCMGSCSNCIEMSCDKQSGKCDKGCDGYSNPPICNTECTSGLWGRDCRYSCSSHCSNTSCDRHSGICDEGCNGYDNFPDCNQKCLPGKWGANCTNRCNNCVNRSCDHVSGKCSAACEVGYINFPDCSPAPSQVQENPLLNTVIGLGIALGVACAFSIVLLVLMFARKRKGTLIETKRDPPNYDTATSGKEYFRQYETAVTKDPYQNACTSYEKTREQRTLEKSNAQPYKVYEEDTNAMNEYESIGLNKF</sequence>
<dbReference type="AlphaFoldDB" id="A0AAV2HJH4"/>
<evidence type="ECO:0000313" key="4">
    <source>
        <dbReference type="Proteomes" id="UP001497497"/>
    </source>
</evidence>
<protein>
    <submittedName>
        <fullName evidence="3">Uncharacterized protein</fullName>
    </submittedName>
</protein>
<organism evidence="3 4">
    <name type="scientific">Lymnaea stagnalis</name>
    <name type="common">Great pond snail</name>
    <name type="synonym">Helix stagnalis</name>
    <dbReference type="NCBI Taxonomy" id="6523"/>
    <lineage>
        <taxon>Eukaryota</taxon>
        <taxon>Metazoa</taxon>
        <taxon>Spiralia</taxon>
        <taxon>Lophotrochozoa</taxon>
        <taxon>Mollusca</taxon>
        <taxon>Gastropoda</taxon>
        <taxon>Heterobranchia</taxon>
        <taxon>Euthyneura</taxon>
        <taxon>Panpulmonata</taxon>
        <taxon>Hygrophila</taxon>
        <taxon>Lymnaeoidea</taxon>
        <taxon>Lymnaeidae</taxon>
        <taxon>Lymnaea</taxon>
    </lineage>
</organism>
<keyword evidence="2" id="KW-1133">Transmembrane helix</keyword>
<keyword evidence="2" id="KW-0812">Transmembrane</keyword>
<dbReference type="Gene3D" id="2.60.120.260">
    <property type="entry name" value="Galactose-binding domain-like"/>
    <property type="match status" value="1"/>
</dbReference>
<accession>A0AAV2HJH4</accession>
<keyword evidence="4" id="KW-1185">Reference proteome</keyword>
<comment type="caution">
    <text evidence="3">The sequence shown here is derived from an EMBL/GenBank/DDBJ whole genome shotgun (WGS) entry which is preliminary data.</text>
</comment>
<dbReference type="SUPFAM" id="SSF49785">
    <property type="entry name" value="Galactose-binding domain-like"/>
    <property type="match status" value="1"/>
</dbReference>
<keyword evidence="1" id="KW-0245">EGF-like domain</keyword>
<dbReference type="InterPro" id="IPR042635">
    <property type="entry name" value="MEGF10/SREC1/2-like"/>
</dbReference>
<proteinExistence type="predicted"/>
<dbReference type="EMBL" id="CAXITT010000163">
    <property type="protein sequence ID" value="CAL1534180.1"/>
    <property type="molecule type" value="Genomic_DNA"/>
</dbReference>
<evidence type="ECO:0000256" key="1">
    <source>
        <dbReference type="ARBA" id="ARBA00022536"/>
    </source>
</evidence>
<dbReference type="PANTHER" id="PTHR24043">
    <property type="entry name" value="SCAVENGER RECEPTOR CLASS F"/>
    <property type="match status" value="1"/>
</dbReference>
<evidence type="ECO:0000313" key="3">
    <source>
        <dbReference type="EMBL" id="CAL1534180.1"/>
    </source>
</evidence>
<name>A0AAV2HJH4_LYMST</name>
<dbReference type="Proteomes" id="UP001497497">
    <property type="component" value="Unassembled WGS sequence"/>
</dbReference>
<reference evidence="3 4" key="1">
    <citation type="submission" date="2024-04" db="EMBL/GenBank/DDBJ databases">
        <authorList>
            <consortium name="Genoscope - CEA"/>
            <person name="William W."/>
        </authorList>
    </citation>
    <scope>NUCLEOTIDE SEQUENCE [LARGE SCALE GENOMIC DNA]</scope>
</reference>
<dbReference type="Pfam" id="PF22633">
    <property type="entry name" value="F5_F8_type_C_2"/>
    <property type="match status" value="1"/>
</dbReference>
<gene>
    <name evidence="3" type="ORF">GSLYS_00008140001</name>
</gene>
<keyword evidence="2" id="KW-0472">Membrane</keyword>
<evidence type="ECO:0000256" key="2">
    <source>
        <dbReference type="SAM" id="Phobius"/>
    </source>
</evidence>
<feature type="transmembrane region" description="Helical" evidence="2">
    <location>
        <begin position="352"/>
        <end position="375"/>
    </location>
</feature>